<dbReference type="RefSeq" id="XP_014519737.1">
    <property type="nucleotide sequence ID" value="XM_014664251.1"/>
</dbReference>
<dbReference type="AlphaFoldDB" id="A0A1S3VNH1"/>
<gene>
    <name evidence="2" type="primary">LOC106776782</name>
</gene>
<reference evidence="2" key="2">
    <citation type="submission" date="2025-08" db="UniProtKB">
        <authorList>
            <consortium name="RefSeq"/>
        </authorList>
    </citation>
    <scope>IDENTIFICATION</scope>
    <source>
        <tissue evidence="2">Leaf</tissue>
    </source>
</reference>
<evidence type="ECO:0000313" key="2">
    <source>
        <dbReference type="RefSeq" id="XP_014519737.1"/>
    </source>
</evidence>
<name>A0A1S3VNH1_VIGRR</name>
<dbReference type="PANTHER" id="PTHR47481">
    <property type="match status" value="1"/>
</dbReference>
<dbReference type="Proteomes" id="UP000087766">
    <property type="component" value="Chromosome 11"/>
</dbReference>
<sequence length="187" mass="21401">MADQTKFHPALAVNNVKHFISVTLEMDKGHYSTWAELFKIHCRAYQVLDHILPLTSQSIDTNTETIVEVDSALWSRLDAIVLQWIYSTISNDLLHTILQPDSTAQQAWERLQNIFQDNKPSRAVYLENQFTHVHMDDYPNISAYCQELKMLADQLSKVGAPVSNQRLVLQLIVGLKENYDGVATFIQ</sequence>
<dbReference type="OrthoDB" id="1729427at2759"/>
<dbReference type="KEGG" id="vra:106776782"/>
<dbReference type="Pfam" id="PF14223">
    <property type="entry name" value="Retrotran_gag_2"/>
    <property type="match status" value="1"/>
</dbReference>
<dbReference type="GeneID" id="106776782"/>
<dbReference type="PANTHER" id="PTHR47481:SF10">
    <property type="entry name" value="COPIA-LIKE POLYPROTEIN_RETROTRANSPOSON"/>
    <property type="match status" value="1"/>
</dbReference>
<accession>A0A1S3VNH1</accession>
<evidence type="ECO:0000313" key="1">
    <source>
        <dbReference type="Proteomes" id="UP000087766"/>
    </source>
</evidence>
<proteinExistence type="predicted"/>
<reference evidence="1" key="1">
    <citation type="journal article" date="2014" name="Nat. Commun.">
        <title>Genome sequence of mungbean and insights into evolution within Vigna species.</title>
        <authorList>
            <person name="Kang Y.J."/>
            <person name="Kim S.K."/>
            <person name="Kim M.Y."/>
            <person name="Lestari P."/>
            <person name="Kim K.H."/>
            <person name="Ha B.K."/>
            <person name="Jun T.H."/>
            <person name="Hwang W.J."/>
            <person name="Lee T."/>
            <person name="Lee J."/>
            <person name="Shim S."/>
            <person name="Yoon M.Y."/>
            <person name="Jang Y.E."/>
            <person name="Han K.S."/>
            <person name="Taeprayoon P."/>
            <person name="Yoon N."/>
            <person name="Somta P."/>
            <person name="Tanya P."/>
            <person name="Kim K.S."/>
            <person name="Gwag J.G."/>
            <person name="Moon J.K."/>
            <person name="Lee Y.H."/>
            <person name="Park B.S."/>
            <person name="Bombarely A."/>
            <person name="Doyle J.J."/>
            <person name="Jackson S.A."/>
            <person name="Schafleitner R."/>
            <person name="Srinives P."/>
            <person name="Varshney R.K."/>
            <person name="Lee S.H."/>
        </authorList>
    </citation>
    <scope>NUCLEOTIDE SEQUENCE [LARGE SCALE GENOMIC DNA]</scope>
    <source>
        <strain evidence="1">cv. VC1973A</strain>
    </source>
</reference>
<organism evidence="1 2">
    <name type="scientific">Vigna radiata var. radiata</name>
    <name type="common">Mung bean</name>
    <name type="synonym">Phaseolus aureus</name>
    <dbReference type="NCBI Taxonomy" id="3916"/>
    <lineage>
        <taxon>Eukaryota</taxon>
        <taxon>Viridiplantae</taxon>
        <taxon>Streptophyta</taxon>
        <taxon>Embryophyta</taxon>
        <taxon>Tracheophyta</taxon>
        <taxon>Spermatophyta</taxon>
        <taxon>Magnoliopsida</taxon>
        <taxon>eudicotyledons</taxon>
        <taxon>Gunneridae</taxon>
        <taxon>Pentapetalae</taxon>
        <taxon>rosids</taxon>
        <taxon>fabids</taxon>
        <taxon>Fabales</taxon>
        <taxon>Fabaceae</taxon>
        <taxon>Papilionoideae</taxon>
        <taxon>50 kb inversion clade</taxon>
        <taxon>NPAAA clade</taxon>
        <taxon>indigoferoid/millettioid clade</taxon>
        <taxon>Phaseoleae</taxon>
        <taxon>Vigna</taxon>
    </lineage>
</organism>
<protein>
    <submittedName>
        <fullName evidence="2">Uncharacterized protein LOC106776782</fullName>
    </submittedName>
</protein>
<keyword evidence="1" id="KW-1185">Reference proteome</keyword>